<name>A0ACC6A7G7_9BACI</name>
<dbReference type="EMBL" id="JAMBOP010000013">
    <property type="protein sequence ID" value="MCM3736578.1"/>
    <property type="molecule type" value="Genomic_DNA"/>
</dbReference>
<keyword evidence="2" id="KW-1185">Reference proteome</keyword>
<reference evidence="1" key="1">
    <citation type="submission" date="2022-05" db="EMBL/GenBank/DDBJ databases">
        <title>Comparative Genomics of Spacecraft Associated Microbes.</title>
        <authorList>
            <person name="Tran M.T."/>
            <person name="Wright A."/>
            <person name="Seuylemezian A."/>
            <person name="Eisen J."/>
            <person name="Coil D."/>
        </authorList>
    </citation>
    <scope>NUCLEOTIDE SEQUENCE</scope>
    <source>
        <strain evidence="1">FAIRING 10M-2.2</strain>
    </source>
</reference>
<proteinExistence type="predicted"/>
<gene>
    <name evidence="1" type="ORF">M3215_12275</name>
</gene>
<sequence>MYDTQTRSRRALHPYASSTLQFMLFFLLLIMVGALSALFRVKGLSFHNISEVFAADTKNLIYYTVWQVRVPRVVLGAILGAVLAVAGCLLQGITRNPLSDPENMGINQGASCFVVIALLLFGEKDTSFVILLAAFLGAAAGGSVIYSLAFRGEYTPSRLVLAGIAMSLFLGSLTTGAILLYETQLTEILYWMAGKLSGANWQDIKMMLVSAVPVMILVFFLANQLNILSLGEETARGLGVNVLWIRRLFAFLIVILVGSAVAVAGPIGFIGLIVPHIARKLVGQDYRIIIPFSALLGANLLVIADFAAQWVSYPAETPVGVITALLGTPFFIYLTYFPKRSPLP</sequence>
<accession>A0ACC6A7G7</accession>
<dbReference type="Proteomes" id="UP001202289">
    <property type="component" value="Unassembled WGS sequence"/>
</dbReference>
<organism evidence="1 2">
    <name type="scientific">Bacillus cytotoxicus</name>
    <dbReference type="NCBI Taxonomy" id="580165"/>
    <lineage>
        <taxon>Bacteria</taxon>
        <taxon>Bacillati</taxon>
        <taxon>Bacillota</taxon>
        <taxon>Bacilli</taxon>
        <taxon>Bacillales</taxon>
        <taxon>Bacillaceae</taxon>
        <taxon>Bacillus</taxon>
        <taxon>Bacillus cereus group</taxon>
    </lineage>
</organism>
<evidence type="ECO:0000313" key="1">
    <source>
        <dbReference type="EMBL" id="MCM3736578.1"/>
    </source>
</evidence>
<comment type="caution">
    <text evidence="1">The sequence shown here is derived from an EMBL/GenBank/DDBJ whole genome shotgun (WGS) entry which is preliminary data.</text>
</comment>
<protein>
    <submittedName>
        <fullName evidence="1">Iron ABC transporter permease</fullName>
    </submittedName>
</protein>
<evidence type="ECO:0000313" key="2">
    <source>
        <dbReference type="Proteomes" id="UP001202289"/>
    </source>
</evidence>